<comment type="caution">
    <text evidence="2">The sequence shown here is derived from an EMBL/GenBank/DDBJ whole genome shotgun (WGS) entry which is preliminary data.</text>
</comment>
<name>A0A927C237_9GAMM</name>
<dbReference type="Pfam" id="PF11445">
    <property type="entry name" value="DUF2894"/>
    <property type="match status" value="1"/>
</dbReference>
<accession>A0A927C237</accession>
<dbReference type="Proteomes" id="UP000610558">
    <property type="component" value="Unassembled WGS sequence"/>
</dbReference>
<protein>
    <submittedName>
        <fullName evidence="2">DUF2894 domain-containing protein</fullName>
    </submittedName>
</protein>
<organism evidence="2 3">
    <name type="scientific">Spongiibacter pelagi</name>
    <dbReference type="NCBI Taxonomy" id="2760804"/>
    <lineage>
        <taxon>Bacteria</taxon>
        <taxon>Pseudomonadati</taxon>
        <taxon>Pseudomonadota</taxon>
        <taxon>Gammaproteobacteria</taxon>
        <taxon>Cellvibrionales</taxon>
        <taxon>Spongiibacteraceae</taxon>
        <taxon>Spongiibacter</taxon>
    </lineage>
</organism>
<gene>
    <name evidence="2" type="ORF">IB286_04380</name>
</gene>
<dbReference type="RefSeq" id="WP_190762892.1">
    <property type="nucleotide sequence ID" value="NZ_JACXLD010000002.1"/>
</dbReference>
<sequence length="270" mass="29828">MSGTPVGEVDNLKEQLHALQQRLTAISPAKSAIEVCHLNALLERAQSQLSRSRFAVAEKLIQRIALRLDDLSLDESSAEHAVAESSLLPQSPSSSELHAILQLLEPEQYFPEKASIGLAFDEYLRQQESEVLQAWAGESGEGESGDVQLPNFSKQGEQGLKAARWFEEQRLKRYASSLVNKAIEEAPEDPGPLNPQMLAIKSLMQMRDLSTHYLNRFVSYVDSMLYLELAMQNTEPAKKAKAAPTKKATPTKSAANSATAKRGAVKKRRD</sequence>
<proteinExistence type="predicted"/>
<feature type="region of interest" description="Disordered" evidence="1">
    <location>
        <begin position="235"/>
        <end position="270"/>
    </location>
</feature>
<dbReference type="AlphaFoldDB" id="A0A927C237"/>
<dbReference type="InterPro" id="IPR021549">
    <property type="entry name" value="DUF2894"/>
</dbReference>
<feature type="compositionally biased region" description="Low complexity" evidence="1">
    <location>
        <begin position="242"/>
        <end position="261"/>
    </location>
</feature>
<evidence type="ECO:0000313" key="3">
    <source>
        <dbReference type="Proteomes" id="UP000610558"/>
    </source>
</evidence>
<reference evidence="2" key="1">
    <citation type="submission" date="2020-09" db="EMBL/GenBank/DDBJ databases">
        <authorList>
            <person name="Yoon J.-W."/>
        </authorList>
    </citation>
    <scope>NUCLEOTIDE SEQUENCE</scope>
    <source>
        <strain evidence="2">KMU-158</strain>
    </source>
</reference>
<keyword evidence="3" id="KW-1185">Reference proteome</keyword>
<evidence type="ECO:0000256" key="1">
    <source>
        <dbReference type="SAM" id="MobiDB-lite"/>
    </source>
</evidence>
<dbReference type="EMBL" id="JACXLD010000002">
    <property type="protein sequence ID" value="MBD2858236.1"/>
    <property type="molecule type" value="Genomic_DNA"/>
</dbReference>
<evidence type="ECO:0000313" key="2">
    <source>
        <dbReference type="EMBL" id="MBD2858236.1"/>
    </source>
</evidence>